<evidence type="ECO:0000256" key="3">
    <source>
        <dbReference type="ARBA" id="ARBA00022729"/>
    </source>
</evidence>
<reference evidence="7" key="1">
    <citation type="journal article" date="2019" name="Int. J. Syst. Evol. Microbiol.">
        <title>The Global Catalogue of Microorganisms (GCM) 10K type strain sequencing project: providing services to taxonomists for standard genome sequencing and annotation.</title>
        <authorList>
            <consortium name="The Broad Institute Genomics Platform"/>
            <consortium name="The Broad Institute Genome Sequencing Center for Infectious Disease"/>
            <person name="Wu L."/>
            <person name="Ma J."/>
        </authorList>
    </citation>
    <scope>NUCLEOTIDE SEQUENCE [LARGE SCALE GENOMIC DNA]</scope>
    <source>
        <strain evidence="7">JCM 16950</strain>
    </source>
</reference>
<dbReference type="RefSeq" id="WP_344779893.1">
    <property type="nucleotide sequence ID" value="NZ_BAABAF010000001.1"/>
</dbReference>
<dbReference type="PANTHER" id="PTHR30024">
    <property type="entry name" value="ALIPHATIC SULFONATES-BINDING PROTEIN-RELATED"/>
    <property type="match status" value="1"/>
</dbReference>
<gene>
    <name evidence="6" type="ORF">GCM10022240_03550</name>
</gene>
<feature type="domain" description="SsuA/THI5-like" evidence="5">
    <location>
        <begin position="55"/>
        <end position="270"/>
    </location>
</feature>
<dbReference type="PROSITE" id="PS51257">
    <property type="entry name" value="PROKAR_LIPOPROTEIN"/>
    <property type="match status" value="1"/>
</dbReference>
<proteinExistence type="inferred from homology"/>
<feature type="signal peptide" evidence="4">
    <location>
        <begin position="1"/>
        <end position="23"/>
    </location>
</feature>
<dbReference type="InterPro" id="IPR015168">
    <property type="entry name" value="SsuA/THI5"/>
</dbReference>
<sequence length="331" mass="34462">MSSRTTRLTTAAALLAASLLAVTACSSGSPGGGGDNQTPGEPVAITVASLPTANLASVQLGAQQGFFTDEGLKVTIQNVQSGSAMITGLLGGSFDFIASGYVPAFTAQSQGLPLKFLAGNDTGADTPDKDWQIVVAGKGSSVKTPQDLATATVAVNALKGVAEVQVRASLEKQGIDDSKMKLTEIPFPEMPVALAQGRVDAALVPEPFVTAVLQAGGHVVDTPYVVMGKHFPNGAWETSQQMIDQHPATVAAFTRAITKAVEYARDNPDAVRAIIPKYTSVAAEMANAIRLPVFSPDLNVDLMQELIGFTKKYGTLEKDLNAADLVYTPKS</sequence>
<dbReference type="EMBL" id="BAABAF010000001">
    <property type="protein sequence ID" value="GAA3753890.1"/>
    <property type="molecule type" value="Genomic_DNA"/>
</dbReference>
<evidence type="ECO:0000313" key="7">
    <source>
        <dbReference type="Proteomes" id="UP001500540"/>
    </source>
</evidence>
<keyword evidence="7" id="KW-1185">Reference proteome</keyword>
<evidence type="ECO:0000256" key="4">
    <source>
        <dbReference type="SAM" id="SignalP"/>
    </source>
</evidence>
<dbReference type="SUPFAM" id="SSF53850">
    <property type="entry name" value="Periplasmic binding protein-like II"/>
    <property type="match status" value="1"/>
</dbReference>
<accession>A0ABP7G1S0</accession>
<comment type="subcellular location">
    <subcellularLocation>
        <location evidence="1">Periplasm</location>
    </subcellularLocation>
</comment>
<dbReference type="Pfam" id="PF09084">
    <property type="entry name" value="NMT1"/>
    <property type="match status" value="1"/>
</dbReference>
<feature type="chain" id="PRO_5047283845" evidence="4">
    <location>
        <begin position="24"/>
        <end position="331"/>
    </location>
</feature>
<comment type="caution">
    <text evidence="6">The sequence shown here is derived from an EMBL/GenBank/DDBJ whole genome shotgun (WGS) entry which is preliminary data.</text>
</comment>
<name>A0ABP7G1S0_9MICO</name>
<evidence type="ECO:0000259" key="5">
    <source>
        <dbReference type="Pfam" id="PF09084"/>
    </source>
</evidence>
<evidence type="ECO:0000256" key="1">
    <source>
        <dbReference type="ARBA" id="ARBA00004418"/>
    </source>
</evidence>
<dbReference type="Gene3D" id="3.40.190.10">
    <property type="entry name" value="Periplasmic binding protein-like II"/>
    <property type="match status" value="2"/>
</dbReference>
<comment type="similarity">
    <text evidence="2">Belongs to the bacterial solute-binding protein SsuA/TauA family.</text>
</comment>
<evidence type="ECO:0000256" key="2">
    <source>
        <dbReference type="ARBA" id="ARBA00010742"/>
    </source>
</evidence>
<dbReference type="Proteomes" id="UP001500540">
    <property type="component" value="Unassembled WGS sequence"/>
</dbReference>
<dbReference type="PANTHER" id="PTHR30024:SF47">
    <property type="entry name" value="TAURINE-BINDING PERIPLASMIC PROTEIN"/>
    <property type="match status" value="1"/>
</dbReference>
<organism evidence="6 7">
    <name type="scientific">Microbacterium kribbense</name>
    <dbReference type="NCBI Taxonomy" id="433645"/>
    <lineage>
        <taxon>Bacteria</taxon>
        <taxon>Bacillati</taxon>
        <taxon>Actinomycetota</taxon>
        <taxon>Actinomycetes</taxon>
        <taxon>Micrococcales</taxon>
        <taxon>Microbacteriaceae</taxon>
        <taxon>Microbacterium</taxon>
    </lineage>
</organism>
<evidence type="ECO:0000313" key="6">
    <source>
        <dbReference type="EMBL" id="GAA3753890.1"/>
    </source>
</evidence>
<protein>
    <submittedName>
        <fullName evidence="6">ABC transporter substrate-binding protein</fullName>
    </submittedName>
</protein>
<keyword evidence="3 4" id="KW-0732">Signal</keyword>